<dbReference type="Gene3D" id="1.10.10.60">
    <property type="entry name" value="Homeodomain-like"/>
    <property type="match status" value="1"/>
</dbReference>
<dbReference type="SMART" id="SM00382">
    <property type="entry name" value="AAA"/>
    <property type="match status" value="1"/>
</dbReference>
<dbReference type="SUPFAM" id="SSF52540">
    <property type="entry name" value="P-loop containing nucleoside triphosphate hydrolases"/>
    <property type="match status" value="1"/>
</dbReference>
<evidence type="ECO:0000256" key="3">
    <source>
        <dbReference type="ARBA" id="ARBA00023015"/>
    </source>
</evidence>
<evidence type="ECO:0000256" key="5">
    <source>
        <dbReference type="ARBA" id="ARBA00023163"/>
    </source>
</evidence>
<evidence type="ECO:0000256" key="2">
    <source>
        <dbReference type="ARBA" id="ARBA00022840"/>
    </source>
</evidence>
<dbReference type="GO" id="GO:0043565">
    <property type="term" value="F:sequence-specific DNA binding"/>
    <property type="evidence" value="ECO:0007669"/>
    <property type="project" value="InterPro"/>
</dbReference>
<organism evidence="7 8">
    <name type="scientific">Parageobacillus caldoxylosilyticus NBRC 107762</name>
    <dbReference type="NCBI Taxonomy" id="1220594"/>
    <lineage>
        <taxon>Bacteria</taxon>
        <taxon>Bacillati</taxon>
        <taxon>Bacillota</taxon>
        <taxon>Bacilli</taxon>
        <taxon>Bacillales</taxon>
        <taxon>Anoxybacillaceae</taxon>
        <taxon>Saccharococcus</taxon>
    </lineage>
</organism>
<dbReference type="GO" id="GO:0005524">
    <property type="term" value="F:ATP binding"/>
    <property type="evidence" value="ECO:0007669"/>
    <property type="project" value="UniProtKB-KW"/>
</dbReference>
<name>A0A023DJ33_9BACL</name>
<dbReference type="InterPro" id="IPR058031">
    <property type="entry name" value="AAA_lid_NorR"/>
</dbReference>
<dbReference type="Gene3D" id="3.40.50.300">
    <property type="entry name" value="P-loop containing nucleotide triphosphate hydrolases"/>
    <property type="match status" value="1"/>
</dbReference>
<dbReference type="PROSITE" id="PS50045">
    <property type="entry name" value="SIGMA54_INTERACT_4"/>
    <property type="match status" value="1"/>
</dbReference>
<keyword evidence="5" id="KW-0804">Transcription</keyword>
<dbReference type="InterPro" id="IPR025944">
    <property type="entry name" value="Sigma_54_int_dom_CS"/>
</dbReference>
<dbReference type="GO" id="GO:0006355">
    <property type="term" value="P:regulation of DNA-templated transcription"/>
    <property type="evidence" value="ECO:0007669"/>
    <property type="project" value="InterPro"/>
</dbReference>
<dbReference type="Proteomes" id="UP000023561">
    <property type="component" value="Unassembled WGS sequence"/>
</dbReference>
<evidence type="ECO:0000256" key="1">
    <source>
        <dbReference type="ARBA" id="ARBA00022741"/>
    </source>
</evidence>
<evidence type="ECO:0000256" key="4">
    <source>
        <dbReference type="ARBA" id="ARBA00023125"/>
    </source>
</evidence>
<dbReference type="RefSeq" id="WP_042411337.1">
    <property type="nucleotide sequence ID" value="NZ_BAWO01000062.1"/>
</dbReference>
<dbReference type="PRINTS" id="PR01590">
    <property type="entry name" value="HTHFIS"/>
</dbReference>
<dbReference type="InterPro" id="IPR009057">
    <property type="entry name" value="Homeodomain-like_sf"/>
</dbReference>
<keyword evidence="3" id="KW-0805">Transcription regulation</keyword>
<dbReference type="PROSITE" id="PS00676">
    <property type="entry name" value="SIGMA54_INTERACT_2"/>
    <property type="match status" value="1"/>
</dbReference>
<accession>A0A023DJ33</accession>
<dbReference type="InterPro" id="IPR025943">
    <property type="entry name" value="Sigma_54_int_dom_ATP-bd_2"/>
</dbReference>
<keyword evidence="2" id="KW-0067">ATP-binding</keyword>
<dbReference type="SUPFAM" id="SSF46689">
    <property type="entry name" value="Homeodomain-like"/>
    <property type="match status" value="1"/>
</dbReference>
<dbReference type="AlphaFoldDB" id="A0A023DJ33"/>
<dbReference type="OrthoDB" id="9771372at2"/>
<dbReference type="Pfam" id="PF01590">
    <property type="entry name" value="GAF"/>
    <property type="match status" value="1"/>
</dbReference>
<gene>
    <name evidence="7" type="primary">acoR</name>
    <name evidence="7" type="ORF">GCA01S_062_00060</name>
</gene>
<feature type="domain" description="Sigma-54 factor interaction" evidence="6">
    <location>
        <begin position="310"/>
        <end position="535"/>
    </location>
</feature>
<evidence type="ECO:0000313" key="7">
    <source>
        <dbReference type="EMBL" id="GAJ41257.1"/>
    </source>
</evidence>
<dbReference type="PANTHER" id="PTHR32071:SF101">
    <property type="entry name" value="ACETOIN DEHYDROGENASE OPERON TRANSCRIPTIONAL ACTIVATOR ACOR"/>
    <property type="match status" value="1"/>
</dbReference>
<dbReference type="Gene3D" id="3.30.450.40">
    <property type="match status" value="1"/>
</dbReference>
<keyword evidence="1" id="KW-0547">Nucleotide-binding</keyword>
<dbReference type="InterPro" id="IPR002197">
    <property type="entry name" value="HTH_Fis"/>
</dbReference>
<keyword evidence="8" id="KW-1185">Reference proteome</keyword>
<dbReference type="Gene3D" id="1.10.8.60">
    <property type="match status" value="1"/>
</dbReference>
<dbReference type="InterPro" id="IPR003593">
    <property type="entry name" value="AAA+_ATPase"/>
</dbReference>
<reference evidence="7 8" key="1">
    <citation type="submission" date="2014-04" db="EMBL/GenBank/DDBJ databases">
        <title>Whole genome shotgun sequence of Geobacillus caldoxylosilyticus NBRC 107762.</title>
        <authorList>
            <person name="Hosoyama A."/>
            <person name="Hosoyama Y."/>
            <person name="Katano-Makiyama Y."/>
            <person name="Tsuchikane K."/>
            <person name="Ohji S."/>
            <person name="Ichikawa N."/>
            <person name="Yamazoe A."/>
            <person name="Fujita N."/>
        </authorList>
    </citation>
    <scope>NUCLEOTIDE SEQUENCE [LARGE SCALE GENOMIC DNA]</scope>
    <source>
        <strain evidence="7 8">NBRC 107762</strain>
    </source>
</reference>
<dbReference type="CDD" id="cd00009">
    <property type="entry name" value="AAA"/>
    <property type="match status" value="1"/>
</dbReference>
<dbReference type="FunFam" id="3.40.50.300:FF:000006">
    <property type="entry name" value="DNA-binding transcriptional regulator NtrC"/>
    <property type="match status" value="1"/>
</dbReference>
<sequence>MNIVDPSRREIWQRFVREGTLDHARMNKRIAESWYLCRQKNVDPYDGKGKIILESHLLAERKKRNQRLLQIAVPILEKLQKYLQETKSIFLLVDREGYVLYAKGNKQAMKMAEGIKFVEGVKWTEDEVGTNAIGTSLRICEPITIVGLEHYSVASHQWVCSATPIYDEKRELVGIIDVSYPINHYPFHDHVLATVVAAAYTIEQRFHIQAKEDELELFKYTCNMENTDSPVVICNHKGSIVWVNHCLRSSFSNMLDQSLEDVCGDHWVIKSKIPIYSSIHHDVIGYRVTLQKAKNNDSKLVSTTFHFEGVTGRSISFANVIKSCEKVAKTDATVHITGETGTGKELIARAIHQNSGRKNGPFVAINCGAIPKELIGSELFGYVEGAFTGAKRTGHKGKFVQANGGTIFLDEIGEIPLEMQIALLRVLQEREVVPIGGTKSISIDVRVITATHCDLYQLVREGKLREDLFYRIYVYPIKVPALRERKEDIPFLIQYYCQQKNWSVFFPDEAIQLLMTYHWPGNIRELFNVLERVRIEYGDHIPSISELKSMFIGWESQGENMNADQETLSYREQIEKNNIMAMLRKTQGNIAKAAAELNIPRSTFYRKLKKYHLI</sequence>
<comment type="caution">
    <text evidence="7">The sequence shown here is derived from an EMBL/GenBank/DDBJ whole genome shotgun (WGS) entry which is preliminary data.</text>
</comment>
<dbReference type="SUPFAM" id="SSF55781">
    <property type="entry name" value="GAF domain-like"/>
    <property type="match status" value="1"/>
</dbReference>
<protein>
    <submittedName>
        <fullName evidence="7">Acetoin catabolism regulatory protein</fullName>
    </submittedName>
</protein>
<evidence type="ECO:0000259" key="6">
    <source>
        <dbReference type="PROSITE" id="PS50045"/>
    </source>
</evidence>
<dbReference type="InterPro" id="IPR003018">
    <property type="entry name" value="GAF"/>
</dbReference>
<dbReference type="PANTHER" id="PTHR32071">
    <property type="entry name" value="TRANSCRIPTIONAL REGULATORY PROTEIN"/>
    <property type="match status" value="1"/>
</dbReference>
<dbReference type="InterPro" id="IPR002078">
    <property type="entry name" value="Sigma_54_int"/>
</dbReference>
<dbReference type="Pfam" id="PF00158">
    <property type="entry name" value="Sigma54_activat"/>
    <property type="match status" value="1"/>
</dbReference>
<keyword evidence="4" id="KW-0238">DNA-binding</keyword>
<proteinExistence type="predicted"/>
<dbReference type="Pfam" id="PF25601">
    <property type="entry name" value="AAA_lid_14"/>
    <property type="match status" value="1"/>
</dbReference>
<dbReference type="InterPro" id="IPR029016">
    <property type="entry name" value="GAF-like_dom_sf"/>
</dbReference>
<dbReference type="InterPro" id="IPR027417">
    <property type="entry name" value="P-loop_NTPase"/>
</dbReference>
<dbReference type="PROSITE" id="PS00688">
    <property type="entry name" value="SIGMA54_INTERACT_3"/>
    <property type="match status" value="1"/>
</dbReference>
<dbReference type="EMBL" id="BAWO01000062">
    <property type="protein sequence ID" value="GAJ41257.1"/>
    <property type="molecule type" value="Genomic_DNA"/>
</dbReference>
<dbReference type="Pfam" id="PF02954">
    <property type="entry name" value="HTH_8"/>
    <property type="match status" value="1"/>
</dbReference>
<evidence type="ECO:0000313" key="8">
    <source>
        <dbReference type="Proteomes" id="UP000023561"/>
    </source>
</evidence>